<feature type="transmembrane region" description="Helical" evidence="2">
    <location>
        <begin position="446"/>
        <end position="464"/>
    </location>
</feature>
<proteinExistence type="predicted"/>
<feature type="transmembrane region" description="Helical" evidence="2">
    <location>
        <begin position="135"/>
        <end position="162"/>
    </location>
</feature>
<dbReference type="EMBL" id="AENY02000002">
    <property type="protein sequence ID" value="EKP95584.1"/>
    <property type="molecule type" value="Genomic_DNA"/>
</dbReference>
<organism evidence="3 4">
    <name type="scientific">Thermaerobacter subterraneus DSM 13965</name>
    <dbReference type="NCBI Taxonomy" id="867903"/>
    <lineage>
        <taxon>Bacteria</taxon>
        <taxon>Bacillati</taxon>
        <taxon>Bacillota</taxon>
        <taxon>Clostridia</taxon>
        <taxon>Eubacteriales</taxon>
        <taxon>Clostridiales Family XVII. Incertae Sedis</taxon>
        <taxon>Thermaerobacter</taxon>
    </lineage>
</organism>
<dbReference type="Gene3D" id="1.20.210.10">
    <property type="entry name" value="Cytochrome c oxidase-like, subunit I domain"/>
    <property type="match status" value="1"/>
</dbReference>
<dbReference type="Proteomes" id="UP000005710">
    <property type="component" value="Unassembled WGS sequence"/>
</dbReference>
<feature type="transmembrane region" description="Helical" evidence="2">
    <location>
        <begin position="219"/>
        <end position="240"/>
    </location>
</feature>
<dbReference type="eggNOG" id="COG3278">
    <property type="taxonomic scope" value="Bacteria"/>
</dbReference>
<protein>
    <submittedName>
        <fullName evidence="3">Uncharacterized protein</fullName>
    </submittedName>
</protein>
<comment type="caution">
    <text evidence="3">The sequence shown here is derived from an EMBL/GenBank/DDBJ whole genome shotgun (WGS) entry which is preliminary data.</text>
</comment>
<evidence type="ECO:0000313" key="4">
    <source>
        <dbReference type="Proteomes" id="UP000005710"/>
    </source>
</evidence>
<feature type="transmembrane region" description="Helical" evidence="2">
    <location>
        <begin position="12"/>
        <end position="33"/>
    </location>
</feature>
<feature type="transmembrane region" description="Helical" evidence="2">
    <location>
        <begin position="260"/>
        <end position="280"/>
    </location>
</feature>
<dbReference type="PROSITE" id="PS51257">
    <property type="entry name" value="PROKAR_LIPOPROTEIN"/>
    <property type="match status" value="1"/>
</dbReference>
<keyword evidence="4" id="KW-1185">Reference proteome</keyword>
<keyword evidence="2" id="KW-0472">Membrane</keyword>
<evidence type="ECO:0000313" key="3">
    <source>
        <dbReference type="EMBL" id="EKP95584.1"/>
    </source>
</evidence>
<evidence type="ECO:0000256" key="1">
    <source>
        <dbReference type="SAM" id="MobiDB-lite"/>
    </source>
</evidence>
<dbReference type="HOGENOM" id="CLU_034656_0_0_9"/>
<feature type="transmembrane region" description="Helical" evidence="2">
    <location>
        <begin position="315"/>
        <end position="340"/>
    </location>
</feature>
<feature type="region of interest" description="Disordered" evidence="1">
    <location>
        <begin position="494"/>
        <end position="539"/>
    </location>
</feature>
<gene>
    <name evidence="3" type="ORF">ThesuDRAFT_01338</name>
</gene>
<feature type="transmembrane region" description="Helical" evidence="2">
    <location>
        <begin position="387"/>
        <end position="405"/>
    </location>
</feature>
<keyword evidence="2" id="KW-0812">Transmembrane</keyword>
<name>K6Q3E8_9FIRM</name>
<dbReference type="RefSeq" id="WP_006903608.1">
    <property type="nucleotide sequence ID" value="NZ_JH976535.1"/>
</dbReference>
<reference evidence="3" key="2">
    <citation type="submission" date="2012-10" db="EMBL/GenBank/DDBJ databases">
        <title>Improved high-quality draft of Thermaerobacter subterraneus C21, DSM 13965.</title>
        <authorList>
            <consortium name="DOE Joint Genome Institute"/>
            <person name="Eisen J."/>
            <person name="Huntemann M."/>
            <person name="Wei C.-L."/>
            <person name="Han J."/>
            <person name="Detter J.C."/>
            <person name="Han C."/>
            <person name="Tapia R."/>
            <person name="Chen A."/>
            <person name="Kyrpides N."/>
            <person name="Mavromatis K."/>
            <person name="Markowitz V."/>
            <person name="Szeto E."/>
            <person name="Ivanova N."/>
            <person name="Mikhailova N."/>
            <person name="Ovchinnikova G."/>
            <person name="Pagani I."/>
            <person name="Pati A."/>
            <person name="Goodwin L."/>
            <person name="Nordberg H.P."/>
            <person name="Cantor M.N."/>
            <person name="Hua S.X."/>
            <person name="Woyke T."/>
            <person name="Eisen J."/>
            <person name="Klenk H.-P."/>
        </authorList>
    </citation>
    <scope>NUCLEOTIDE SEQUENCE [LARGE SCALE GENOMIC DNA]</scope>
    <source>
        <strain evidence="3">DSM 13965</strain>
    </source>
</reference>
<feature type="transmembrane region" description="Helical" evidence="2">
    <location>
        <begin position="79"/>
        <end position="102"/>
    </location>
</feature>
<accession>K6Q3E8</accession>
<feature type="compositionally biased region" description="Low complexity" evidence="1">
    <location>
        <begin position="507"/>
        <end position="518"/>
    </location>
</feature>
<keyword evidence="2" id="KW-1133">Transmembrane helix</keyword>
<dbReference type="STRING" id="867903.ThesuDRAFT_01338"/>
<reference evidence="3" key="1">
    <citation type="submission" date="2010-10" db="EMBL/GenBank/DDBJ databases">
        <authorList>
            <consortium name="US DOE Joint Genome Institute (JGI-PGF)"/>
            <person name="Lucas S."/>
            <person name="Copeland A."/>
            <person name="Lapidus A."/>
            <person name="Bruce D."/>
            <person name="Goodwin L."/>
            <person name="Pitluck S."/>
            <person name="Kyrpides N."/>
            <person name="Mavromatis K."/>
            <person name="Detter J.C."/>
            <person name="Han C."/>
            <person name="Land M."/>
            <person name="Hauser L."/>
            <person name="Markowitz V."/>
            <person name="Cheng J.-F."/>
            <person name="Hugenholtz P."/>
            <person name="Woyke T."/>
            <person name="Wu D."/>
            <person name="Pukall R."/>
            <person name="Wahrenburg C."/>
            <person name="Brambilla E."/>
            <person name="Klenk H.-P."/>
            <person name="Eisen J.A."/>
        </authorList>
    </citation>
    <scope>NUCLEOTIDE SEQUENCE [LARGE SCALE GENOMIC DNA]</scope>
    <source>
        <strain evidence="3">DSM 13965</strain>
    </source>
</reference>
<sequence>MGVRVSRWTLPYFTAALACFAVAQGVLALGWAYPEAGLGAPSTLAVVHLLTIGWLSLLILGALQQFVPVITERSLASDTAAAWALGLILTGLAGMVLGFMALPGGPLAGSPASDPGPAGGSLAVAAPAPALRGGLLVAALPAGGTLVLAGFTVAAVNLAIGLWRARPLVLPARFVAVGLAFLLLTGGLGVSLALVLALPDVAGRHLSPALAAQLLARGLPLHMAAGLGGWFTLTAMGVAYKLLSMFTLAPEERGPVGRWVLRLAGAGLAVAWLGGLASLLRAGAGATGPAGAGTPDPAGAGIPAPGAPGLPGTDALATGLAGLATTGWVAAGAGVLLYLWDMRRLYRQRRRQALELNARYAPIAFGALAAGVVLMAAGAVLGRLAGLAPALVYLLLFGWLSGLGLTQLYKIVPFLTWLERFGPRLGRGPAVRVQDLVNEDRARPWFWLYFAAVAAATAAALAGWAGLWRAMTGLTLVSTLVIALELWRARRADPKPQAAPVPPPWLGQRGRAGAAGRVPPGGSGSLSPVRPGEGAVQGR</sequence>
<dbReference type="InterPro" id="IPR036927">
    <property type="entry name" value="Cyt_c_oxase-like_su1_sf"/>
</dbReference>
<feature type="transmembrane region" description="Helical" evidence="2">
    <location>
        <begin position="174"/>
        <end position="199"/>
    </location>
</feature>
<feature type="transmembrane region" description="Helical" evidence="2">
    <location>
        <begin position="45"/>
        <end position="67"/>
    </location>
</feature>
<evidence type="ECO:0000256" key="2">
    <source>
        <dbReference type="SAM" id="Phobius"/>
    </source>
</evidence>
<feature type="transmembrane region" description="Helical" evidence="2">
    <location>
        <begin position="360"/>
        <end position="381"/>
    </location>
</feature>
<dbReference type="AlphaFoldDB" id="K6Q3E8"/>